<proteinExistence type="predicted"/>
<dbReference type="OrthoDB" id="799522at2"/>
<evidence type="ECO:0000256" key="1">
    <source>
        <dbReference type="SAM" id="MobiDB-lite"/>
    </source>
</evidence>
<dbReference type="RefSeq" id="WP_079645605.1">
    <property type="nucleotide sequence ID" value="NZ_FUZF01000023.1"/>
</dbReference>
<dbReference type="AlphaFoldDB" id="A0A1T5GBD0"/>
<dbReference type="STRING" id="1513896.SAMN05660841_03931"/>
<dbReference type="Proteomes" id="UP000190150">
    <property type="component" value="Unassembled WGS sequence"/>
</dbReference>
<feature type="chain" id="PRO_5010570015" description="YXWGXW repeat-containing protein" evidence="2">
    <location>
        <begin position="23"/>
        <end position="167"/>
    </location>
</feature>
<evidence type="ECO:0000256" key="2">
    <source>
        <dbReference type="SAM" id="SignalP"/>
    </source>
</evidence>
<name>A0A1T5GBD0_9SPHI</name>
<sequence>MKRYFYLSLLFVGLGFFQPSSAQVSVSINIGSQPLWGPVGYDYVRYYYLPEMDVYYDVSSRRYTYYHGNRWVTNSKLPSRYKHYDVYRTYKVVLNEPSPWRYHSRHRSSYGRYSHNHSQVILRDSHRDHYHNRYDGRDGRRDDKYNKKSHKKHDKDYRKHGRKHHDD</sequence>
<keyword evidence="2" id="KW-0732">Signal</keyword>
<reference evidence="4" key="1">
    <citation type="submission" date="2017-02" db="EMBL/GenBank/DDBJ databases">
        <authorList>
            <person name="Varghese N."/>
            <person name="Submissions S."/>
        </authorList>
    </citation>
    <scope>NUCLEOTIDE SEQUENCE [LARGE SCALE GENOMIC DNA]</scope>
    <source>
        <strain evidence="4">DSM 24091</strain>
    </source>
</reference>
<gene>
    <name evidence="3" type="ORF">SAMN05660841_03931</name>
</gene>
<evidence type="ECO:0000313" key="3">
    <source>
        <dbReference type="EMBL" id="SKC05748.1"/>
    </source>
</evidence>
<accession>A0A1T5GBD0</accession>
<feature type="compositionally biased region" description="Basic residues" evidence="1">
    <location>
        <begin position="147"/>
        <end position="167"/>
    </location>
</feature>
<organism evidence="3 4">
    <name type="scientific">Sphingobacterium nematocida</name>
    <dbReference type="NCBI Taxonomy" id="1513896"/>
    <lineage>
        <taxon>Bacteria</taxon>
        <taxon>Pseudomonadati</taxon>
        <taxon>Bacteroidota</taxon>
        <taxon>Sphingobacteriia</taxon>
        <taxon>Sphingobacteriales</taxon>
        <taxon>Sphingobacteriaceae</taxon>
        <taxon>Sphingobacterium</taxon>
    </lineage>
</organism>
<protein>
    <recommendedName>
        <fullName evidence="5">YXWGXW repeat-containing protein</fullName>
    </recommendedName>
</protein>
<feature type="compositionally biased region" description="Basic and acidic residues" evidence="1">
    <location>
        <begin position="124"/>
        <end position="146"/>
    </location>
</feature>
<feature type="signal peptide" evidence="2">
    <location>
        <begin position="1"/>
        <end position="22"/>
    </location>
</feature>
<keyword evidence="4" id="KW-1185">Reference proteome</keyword>
<feature type="region of interest" description="Disordered" evidence="1">
    <location>
        <begin position="124"/>
        <end position="167"/>
    </location>
</feature>
<dbReference type="EMBL" id="FUZF01000023">
    <property type="protein sequence ID" value="SKC05748.1"/>
    <property type="molecule type" value="Genomic_DNA"/>
</dbReference>
<evidence type="ECO:0008006" key="5">
    <source>
        <dbReference type="Google" id="ProtNLM"/>
    </source>
</evidence>
<evidence type="ECO:0000313" key="4">
    <source>
        <dbReference type="Proteomes" id="UP000190150"/>
    </source>
</evidence>